<feature type="domain" description="Cadherin" evidence="12">
    <location>
        <begin position="834"/>
        <end position="955"/>
    </location>
</feature>
<accession>A0A8K0FZ73</accession>
<dbReference type="GO" id="GO:0045296">
    <property type="term" value="F:cadherin binding"/>
    <property type="evidence" value="ECO:0007669"/>
    <property type="project" value="TreeGrafter"/>
</dbReference>
<feature type="domain" description="Cadherin" evidence="12">
    <location>
        <begin position="966"/>
        <end position="1080"/>
    </location>
</feature>
<dbReference type="Pfam" id="PF00028">
    <property type="entry name" value="Cadherin"/>
    <property type="match status" value="1"/>
</dbReference>
<evidence type="ECO:0000256" key="1">
    <source>
        <dbReference type="ARBA" id="ARBA00004167"/>
    </source>
</evidence>
<dbReference type="InterPro" id="IPR015919">
    <property type="entry name" value="Cadherin-like_sf"/>
</dbReference>
<keyword evidence="4" id="KW-0677">Repeat</keyword>
<dbReference type="SMART" id="SM00112">
    <property type="entry name" value="CA"/>
    <property type="match status" value="8"/>
</dbReference>
<comment type="subcellular location">
    <subcellularLocation>
        <location evidence="1">Membrane</location>
        <topology evidence="1">Single-pass membrane protein</topology>
    </subcellularLocation>
</comment>
<dbReference type="PROSITE" id="PS00232">
    <property type="entry name" value="CADHERIN_1"/>
    <property type="match status" value="3"/>
</dbReference>
<dbReference type="EMBL" id="VTPC01091068">
    <property type="protein sequence ID" value="KAF2879824.1"/>
    <property type="molecule type" value="Genomic_DNA"/>
</dbReference>
<dbReference type="GO" id="GO:0007156">
    <property type="term" value="P:homophilic cell adhesion via plasma membrane adhesion molecules"/>
    <property type="evidence" value="ECO:0007669"/>
    <property type="project" value="InterPro"/>
</dbReference>
<feature type="signal peptide" evidence="11">
    <location>
        <begin position="1"/>
        <end position="23"/>
    </location>
</feature>
<sequence>MSVIKTVFKKWWWLILMLKCVTADKWIFIPNLEEEHRVQYNQSGERGRIYLDENVEENIIVVFFNHTGEDIPNIKYNEPSNAKELLGAIVEKNDKNDYWNLVVTKPQDYEAHRPDFKYEFEVIAGGTKREVFLFINNLDDEDPYIEVVQNPCRINENKVGLSDCYYIVRDADGVLNNVMIYTIIGSRDEAEIFEFKNEIVLNKDVKEWKVYLSMKQCLDYETRAHYLFQFNATDSGNNNGTARIIVEVNDLPDQPPVWTNIFSSKQFDEKTSQEFQVKAIDGDINVNYDINYDLKSDWPDLFSIDQENGIIQVKPINRDTLQREIFSIQLIAFEVPDPCWTTSQNATIIVNDINDNIPSITVNTTEIWMPENTVMRVHLHINIEDMDQGENGTYGVILEDETENKYYEAFLIVPDRGYHSMNFSISVINHTKLDYEDLDWQNLSFEIHSEEINTVEMWKDQKNIKIYLENLNDELPIFPESKYSACVCENIESDEYIATVIAYDRDIDDIVTHRVLGSMAEELFTIGVLDGEIRTRIDDAFDYERQTQVMVQVEAQDSLLGVHHTAVAQLTIDVKDVNDEQPQIKMSSEPISIEENQSNGTIINPSIKIIAQDPDTTARLRFKIDWDKSEARKNGVPTPKEEYTDSVIVDTVELDCGGYVKGVLLVNEIRKNNTPDYEMFDILYLHVIVEDEDQIIEPKTDEVRVVINIEDVNDNAPIFREETLNSTKQVTEHSPVGTIIATLIADDADGPKFNKVLYSIKPYNESTPDCVGIDKDDGQLIVTCDIDADGDIEKNIPPLWSLVYYVTAASEDLTTTNITVINVTDINDHEPMVIDKPYKTNIREDAENGTYVLTIAVYDGDRDEEYNTPWFRFSQYASIDVRNLFSVETHTGTIFVHFKNDEEFDRDYEDNGYTLPIVVSDNYNATGPGGRQNRIKEDVNVDVILLYINKEAPYIVEGHGNVTTLENLKSGQIIIETVLAADDDEPGTDNTRIDFIVEEVEPVEASNKVLPETPLFSVSTDDKQETGIGYITAQYDLEGYFGIYRVKLTLNDFGKDPGPKTSKDKIYVHIERYNFKPPEITFPENDVPIYLSRNQEIGTPLIQYDGSELELFSATDGQGEKWDLEFKIEKDSDPDEIFALLRQRQSKYRLSLNKEPNYRKTYKLDITAYCDCIGDEPLSSTVSTSIRFISRDSEPYFISNTDYREFTENTTDETAILPKAYFNDDEEEWLNFTVYYHLQPDTFECFELHVTERILSLKCLLDREAEDSHIVKVVASKTKSGNVSPNERSILTVYIKVLDINDNPPNFDERQYQASIKPTDDLNKIILQATATDLDLNDSMKFSMENLERHGNGLDNINTPFELHQINDTTVNVLLKFTVQPTMNGQFNFDLKVVDEVNHADVVPVYVYVVSDSSRTAFTFENKLENVVAKRNAIQEILESQLKYTCNIETIQEGVDEKGVPVESLTDVMVHFVDPETKKPIESAEIIKLSGDYETFTNLRNAFLDEELHLKTLQDDILQEQSNESLLFALLIGVSVVLGTMCISLITVFIIKVRSLKRRLNKLSQTTFGSQESGLNRMGIAAPNTNKHAVEGSNPVYGEEKNITDIDKVSIGSGDSDLIGIEDNPNFDYPENQEGSVNPAFKERFK</sequence>
<evidence type="ECO:0000256" key="4">
    <source>
        <dbReference type="ARBA" id="ARBA00022737"/>
    </source>
</evidence>
<keyword evidence="7 10" id="KW-0472">Membrane</keyword>
<dbReference type="GO" id="GO:0005509">
    <property type="term" value="F:calcium ion binding"/>
    <property type="evidence" value="ECO:0007669"/>
    <property type="project" value="UniProtKB-UniRule"/>
</dbReference>
<feature type="domain" description="Cadherin" evidence="12">
    <location>
        <begin position="1083"/>
        <end position="1197"/>
    </location>
</feature>
<evidence type="ECO:0000256" key="7">
    <source>
        <dbReference type="ARBA" id="ARBA00023136"/>
    </source>
</evidence>
<reference evidence="13" key="1">
    <citation type="submission" date="2019-08" db="EMBL/GenBank/DDBJ databases">
        <title>The genome of the North American firefly Photinus pyralis.</title>
        <authorList>
            <consortium name="Photinus pyralis genome working group"/>
            <person name="Fallon T.R."/>
            <person name="Sander Lower S.E."/>
            <person name="Weng J.-K."/>
        </authorList>
    </citation>
    <scope>NUCLEOTIDE SEQUENCE</scope>
    <source>
        <strain evidence="13">TRF0915ILg1</strain>
        <tissue evidence="13">Whole body</tissue>
    </source>
</reference>
<feature type="region of interest" description="Disordered" evidence="9">
    <location>
        <begin position="1626"/>
        <end position="1646"/>
    </location>
</feature>
<feature type="chain" id="PRO_5035436491" description="Cadherin domain-containing protein" evidence="11">
    <location>
        <begin position="24"/>
        <end position="1646"/>
    </location>
</feature>
<proteinExistence type="predicted"/>
<evidence type="ECO:0000256" key="3">
    <source>
        <dbReference type="ARBA" id="ARBA00022729"/>
    </source>
</evidence>
<evidence type="ECO:0000256" key="5">
    <source>
        <dbReference type="ARBA" id="ARBA00022837"/>
    </source>
</evidence>
<organism evidence="13 14">
    <name type="scientific">Ignelater luminosus</name>
    <name type="common">Cucubano</name>
    <name type="synonym">Pyrophorus luminosus</name>
    <dbReference type="NCBI Taxonomy" id="2038154"/>
    <lineage>
        <taxon>Eukaryota</taxon>
        <taxon>Metazoa</taxon>
        <taxon>Ecdysozoa</taxon>
        <taxon>Arthropoda</taxon>
        <taxon>Hexapoda</taxon>
        <taxon>Insecta</taxon>
        <taxon>Pterygota</taxon>
        <taxon>Neoptera</taxon>
        <taxon>Endopterygota</taxon>
        <taxon>Coleoptera</taxon>
        <taxon>Polyphaga</taxon>
        <taxon>Elateriformia</taxon>
        <taxon>Elateroidea</taxon>
        <taxon>Elateridae</taxon>
        <taxon>Agrypninae</taxon>
        <taxon>Pyrophorini</taxon>
        <taxon>Ignelater</taxon>
    </lineage>
</organism>
<dbReference type="PANTHER" id="PTHR24027">
    <property type="entry name" value="CADHERIN-23"/>
    <property type="match status" value="1"/>
</dbReference>
<dbReference type="SUPFAM" id="SSF49313">
    <property type="entry name" value="Cadherin-like"/>
    <property type="match status" value="9"/>
</dbReference>
<evidence type="ECO:0000256" key="10">
    <source>
        <dbReference type="SAM" id="Phobius"/>
    </source>
</evidence>
<dbReference type="PRINTS" id="PR00205">
    <property type="entry name" value="CADHERIN"/>
</dbReference>
<dbReference type="OrthoDB" id="6379298at2759"/>
<dbReference type="InterPro" id="IPR039808">
    <property type="entry name" value="Cadherin"/>
</dbReference>
<dbReference type="GO" id="GO:0016477">
    <property type="term" value="P:cell migration"/>
    <property type="evidence" value="ECO:0007669"/>
    <property type="project" value="TreeGrafter"/>
</dbReference>
<dbReference type="GO" id="GO:0016342">
    <property type="term" value="C:catenin complex"/>
    <property type="evidence" value="ECO:0007669"/>
    <property type="project" value="TreeGrafter"/>
</dbReference>
<dbReference type="GO" id="GO:0008013">
    <property type="term" value="F:beta-catenin binding"/>
    <property type="evidence" value="ECO:0007669"/>
    <property type="project" value="TreeGrafter"/>
</dbReference>
<gene>
    <name evidence="13" type="ORF">ILUMI_26351</name>
</gene>
<dbReference type="CDD" id="cd11304">
    <property type="entry name" value="Cadherin_repeat"/>
    <property type="match status" value="7"/>
</dbReference>
<evidence type="ECO:0000256" key="6">
    <source>
        <dbReference type="ARBA" id="ARBA00022989"/>
    </source>
</evidence>
<dbReference type="PANTHER" id="PTHR24027:SF422">
    <property type="entry name" value="CADHERIN DOMAIN-CONTAINING PROTEIN"/>
    <property type="match status" value="1"/>
</dbReference>
<dbReference type="PROSITE" id="PS50268">
    <property type="entry name" value="CADHERIN_2"/>
    <property type="match status" value="10"/>
</dbReference>
<protein>
    <recommendedName>
        <fullName evidence="12">Cadherin domain-containing protein</fullName>
    </recommendedName>
</protein>
<keyword evidence="5 8" id="KW-0106">Calcium</keyword>
<feature type="domain" description="Cadherin" evidence="12">
    <location>
        <begin position="276"/>
        <end position="360"/>
    </location>
</feature>
<evidence type="ECO:0000313" key="14">
    <source>
        <dbReference type="Proteomes" id="UP000801492"/>
    </source>
</evidence>
<dbReference type="InterPro" id="IPR002126">
    <property type="entry name" value="Cadherin-like_dom"/>
</dbReference>
<name>A0A8K0FZ73_IGNLU</name>
<dbReference type="Proteomes" id="UP000801492">
    <property type="component" value="Unassembled WGS sequence"/>
</dbReference>
<evidence type="ECO:0000256" key="8">
    <source>
        <dbReference type="PROSITE-ProRule" id="PRU00043"/>
    </source>
</evidence>
<feature type="domain" description="Cadherin" evidence="12">
    <location>
        <begin position="585"/>
        <end position="719"/>
    </location>
</feature>
<keyword evidence="14" id="KW-1185">Reference proteome</keyword>
<feature type="domain" description="Cadherin" evidence="12">
    <location>
        <begin position="729"/>
        <end position="833"/>
    </location>
</feature>
<keyword evidence="3 11" id="KW-0732">Signal</keyword>
<feature type="domain" description="Cadherin" evidence="12">
    <location>
        <begin position="361"/>
        <end position="478"/>
    </location>
</feature>
<evidence type="ECO:0000256" key="2">
    <source>
        <dbReference type="ARBA" id="ARBA00022692"/>
    </source>
</evidence>
<keyword evidence="6 10" id="KW-1133">Transmembrane helix</keyword>
<evidence type="ECO:0000259" key="12">
    <source>
        <dbReference type="PROSITE" id="PS50268"/>
    </source>
</evidence>
<evidence type="ECO:0000256" key="11">
    <source>
        <dbReference type="SAM" id="SignalP"/>
    </source>
</evidence>
<feature type="domain" description="Cadherin" evidence="12">
    <location>
        <begin position="170"/>
        <end position="258"/>
    </location>
</feature>
<dbReference type="InterPro" id="IPR020894">
    <property type="entry name" value="Cadherin_CS"/>
</dbReference>
<evidence type="ECO:0000256" key="9">
    <source>
        <dbReference type="SAM" id="MobiDB-lite"/>
    </source>
</evidence>
<comment type="caution">
    <text evidence="13">The sequence shown here is derived from an EMBL/GenBank/DDBJ whole genome shotgun (WGS) entry which is preliminary data.</text>
</comment>
<feature type="domain" description="Cadherin" evidence="12">
    <location>
        <begin position="1198"/>
        <end position="1307"/>
    </location>
</feature>
<dbReference type="Gene3D" id="2.60.40.60">
    <property type="entry name" value="Cadherins"/>
    <property type="match status" value="9"/>
</dbReference>
<feature type="transmembrane region" description="Helical" evidence="10">
    <location>
        <begin position="1526"/>
        <end position="1551"/>
    </location>
</feature>
<evidence type="ECO:0000313" key="13">
    <source>
        <dbReference type="EMBL" id="KAF2879824.1"/>
    </source>
</evidence>
<feature type="domain" description="Cadherin" evidence="12">
    <location>
        <begin position="479"/>
        <end position="584"/>
    </location>
</feature>
<keyword evidence="2 10" id="KW-0812">Transmembrane</keyword>